<dbReference type="PANTHER" id="PTHR23118">
    <property type="entry name" value="ATP-CITRATE SYNTHASE"/>
    <property type="match status" value="1"/>
</dbReference>
<reference evidence="13 14" key="1">
    <citation type="journal article" date="2020" name="Mol. Plant">
        <title>The Chromosome-Based Rubber Tree Genome Provides New Insights into Spurge Genome Evolution and Rubber Biosynthesis.</title>
        <authorList>
            <person name="Liu J."/>
            <person name="Shi C."/>
            <person name="Shi C.C."/>
            <person name="Li W."/>
            <person name="Zhang Q.J."/>
            <person name="Zhang Y."/>
            <person name="Li K."/>
            <person name="Lu H.F."/>
            <person name="Shi C."/>
            <person name="Zhu S.T."/>
            <person name="Xiao Z.Y."/>
            <person name="Nan H."/>
            <person name="Yue Y."/>
            <person name="Zhu X.G."/>
            <person name="Wu Y."/>
            <person name="Hong X.N."/>
            <person name="Fan G.Y."/>
            <person name="Tong Y."/>
            <person name="Zhang D."/>
            <person name="Mao C.L."/>
            <person name="Liu Y.L."/>
            <person name="Hao S.J."/>
            <person name="Liu W.Q."/>
            <person name="Lv M.Q."/>
            <person name="Zhang H.B."/>
            <person name="Liu Y."/>
            <person name="Hu-Tang G.R."/>
            <person name="Wang J.P."/>
            <person name="Wang J.H."/>
            <person name="Sun Y.H."/>
            <person name="Ni S.B."/>
            <person name="Chen W.B."/>
            <person name="Zhang X.C."/>
            <person name="Jiao Y.N."/>
            <person name="Eichler E.E."/>
            <person name="Li G.H."/>
            <person name="Liu X."/>
            <person name="Gao L.Z."/>
        </authorList>
    </citation>
    <scope>NUCLEOTIDE SEQUENCE [LARGE SCALE GENOMIC DNA]</scope>
    <source>
        <strain evidence="14">cv. GT1</strain>
        <tissue evidence="13">Leaf</tissue>
    </source>
</reference>
<dbReference type="SUPFAM" id="SSF51735">
    <property type="entry name" value="NAD(P)-binding Rossmann-fold domains"/>
    <property type="match status" value="1"/>
</dbReference>
<evidence type="ECO:0000256" key="4">
    <source>
        <dbReference type="ARBA" id="ARBA00022490"/>
    </source>
</evidence>
<evidence type="ECO:0000256" key="1">
    <source>
        <dbReference type="ARBA" id="ARBA00004514"/>
    </source>
</evidence>
<dbReference type="InterPro" id="IPR002020">
    <property type="entry name" value="Citrate_synthase"/>
</dbReference>
<keyword evidence="9" id="KW-0067">ATP-binding</keyword>
<dbReference type="AlphaFoldDB" id="A0A6A6KJT7"/>
<organism evidence="13 14">
    <name type="scientific">Hevea brasiliensis</name>
    <name type="common">Para rubber tree</name>
    <name type="synonym">Siphonia brasiliensis</name>
    <dbReference type="NCBI Taxonomy" id="3981"/>
    <lineage>
        <taxon>Eukaryota</taxon>
        <taxon>Viridiplantae</taxon>
        <taxon>Streptophyta</taxon>
        <taxon>Embryophyta</taxon>
        <taxon>Tracheophyta</taxon>
        <taxon>Spermatophyta</taxon>
        <taxon>Magnoliopsida</taxon>
        <taxon>eudicotyledons</taxon>
        <taxon>Gunneridae</taxon>
        <taxon>Pentapetalae</taxon>
        <taxon>rosids</taxon>
        <taxon>fabids</taxon>
        <taxon>Malpighiales</taxon>
        <taxon>Euphorbiaceae</taxon>
        <taxon>Crotonoideae</taxon>
        <taxon>Micrandreae</taxon>
        <taxon>Hevea</taxon>
    </lineage>
</organism>
<dbReference type="GO" id="GO:0006085">
    <property type="term" value="P:acetyl-CoA biosynthetic process"/>
    <property type="evidence" value="ECO:0007669"/>
    <property type="project" value="TreeGrafter"/>
</dbReference>
<comment type="caution">
    <text evidence="13">The sequence shown here is derived from an EMBL/GenBank/DDBJ whole genome shotgun (WGS) entry which is preliminary data.</text>
</comment>
<name>A0A6A6KJT7_HEVBR</name>
<dbReference type="CDD" id="cd06100">
    <property type="entry name" value="CCL_ACL-C"/>
    <property type="match status" value="1"/>
</dbReference>
<dbReference type="Pfam" id="PF00549">
    <property type="entry name" value="Ligase_CoA"/>
    <property type="match status" value="1"/>
</dbReference>
<evidence type="ECO:0000313" key="13">
    <source>
        <dbReference type="EMBL" id="KAF2289057.1"/>
    </source>
</evidence>
<dbReference type="InterPro" id="IPR036969">
    <property type="entry name" value="Citrate_synthase_sf"/>
</dbReference>
<dbReference type="GO" id="GO:0046872">
    <property type="term" value="F:metal ion binding"/>
    <property type="evidence" value="ECO:0007669"/>
    <property type="project" value="UniProtKB-KW"/>
</dbReference>
<dbReference type="PANTHER" id="PTHR23118:SF42">
    <property type="entry name" value="ATP-CITRATE SYNTHASE"/>
    <property type="match status" value="1"/>
</dbReference>
<dbReference type="PROSITE" id="PS01217">
    <property type="entry name" value="SUCCINYL_COA_LIG_3"/>
    <property type="match status" value="1"/>
</dbReference>
<keyword evidence="10" id="KW-0460">Magnesium</keyword>
<dbReference type="InterPro" id="IPR016143">
    <property type="entry name" value="Citrate_synth-like_sm_a-sub"/>
</dbReference>
<gene>
    <name evidence="13" type="ORF">GH714_025525</name>
</gene>
<keyword evidence="4" id="KW-0963">Cytoplasm</keyword>
<dbReference type="InterPro" id="IPR033847">
    <property type="entry name" value="Citrt_syn/SCS-alpha_CS"/>
</dbReference>
<dbReference type="SUPFAM" id="SSF48256">
    <property type="entry name" value="Citrate synthase"/>
    <property type="match status" value="1"/>
</dbReference>
<sequence length="565" mass="61451">MATGQLFSRTTQALFYNYKQLPIQRMLDFDFLCGRETPSVAGVINPGAEGFQKLFFGQEEIAIPVHSTIEAACAAHPTADVFINFASFRSAAASSMAALKQPTIRVVAIIAEGVPESDTKQLIAYARSNNKVVIGPATVGGIQAGAFKIGDTAGTIDNIIAGKLYRPGSVGFVSKSGGMSNELYNTIARVTDGIYEGIAIGGDVFPGSTLSDHVLRFNNIPQVKMMVVLGELGGRDEYSLVEALKQGKVTKPVVAWVSGTCARLFKSEVQFGHAVEEGKITPVKEIRPPQIPEDLNTAIKSGKVRAPTHIISTISDDRGEEPCYAGVPMSSIVEKGYGVGDVISLLWFKRSLPRYCTHFIEICIMLCADHGPCVSGAHNTIVTARAGKDLVSSLVSGLLTIGPRFGGAIDDAARYFKDAYDRGLTPYEFVEGMKKKGIRVPGIGHRIKRGDNRDKRVELLQRFARTHFPSVKYMEYAVQVETYTLSKASNLVLNVDGAIGSLFLDLLAGSGMFTKQEIDEIVEIGYLNGLFVLARSIGLIGHTFDQKRLKQPLYRHPWEDVLYTK</sequence>
<dbReference type="PROSITE" id="PS01216">
    <property type="entry name" value="SUCCINYL_COA_LIG_1"/>
    <property type="match status" value="1"/>
</dbReference>
<dbReference type="GO" id="GO:0006633">
    <property type="term" value="P:fatty acid biosynthetic process"/>
    <property type="evidence" value="ECO:0007669"/>
    <property type="project" value="TreeGrafter"/>
</dbReference>
<feature type="domain" description="ATP-citrate synthase/succinyl-CoA ligase C-terminal" evidence="12">
    <location>
        <begin position="173"/>
        <end position="268"/>
    </location>
</feature>
<dbReference type="InterPro" id="IPR017866">
    <property type="entry name" value="Succ-CoA_synthase_bsu_CS"/>
</dbReference>
<keyword evidence="11" id="KW-0443">Lipid metabolism</keyword>
<evidence type="ECO:0000256" key="6">
    <source>
        <dbReference type="ARBA" id="ARBA00022679"/>
    </source>
</evidence>
<keyword evidence="5" id="KW-0444">Lipid biosynthesis</keyword>
<dbReference type="GO" id="GO:0005829">
    <property type="term" value="C:cytosol"/>
    <property type="evidence" value="ECO:0007669"/>
    <property type="project" value="UniProtKB-SubCell"/>
</dbReference>
<dbReference type="Gene3D" id="1.10.230.10">
    <property type="entry name" value="Cytochrome P450-Terp, domain 2"/>
    <property type="match status" value="1"/>
</dbReference>
<evidence type="ECO:0000259" key="12">
    <source>
        <dbReference type="Pfam" id="PF00549"/>
    </source>
</evidence>
<dbReference type="EMBL" id="JAAGAX010000016">
    <property type="protein sequence ID" value="KAF2289057.1"/>
    <property type="molecule type" value="Genomic_DNA"/>
</dbReference>
<comment type="subcellular location">
    <subcellularLocation>
        <location evidence="1">Cytoplasm</location>
        <location evidence="1">Cytosol</location>
    </subcellularLocation>
</comment>
<dbReference type="Pfam" id="PF00285">
    <property type="entry name" value="Citrate_synt"/>
    <property type="match status" value="1"/>
</dbReference>
<dbReference type="Gene3D" id="3.40.50.261">
    <property type="entry name" value="Succinyl-CoA synthetase domains"/>
    <property type="match status" value="1"/>
</dbReference>
<evidence type="ECO:0000256" key="2">
    <source>
        <dbReference type="ARBA" id="ARBA00011412"/>
    </source>
</evidence>
<dbReference type="InterPro" id="IPR005811">
    <property type="entry name" value="SUCC_ACL_C"/>
</dbReference>
<dbReference type="FunFam" id="1.10.230.10:FF:000005">
    <property type="entry name" value="ATP-citrate synthase subunit 1"/>
    <property type="match status" value="1"/>
</dbReference>
<dbReference type="FunFam" id="3.40.50.720:FF:000136">
    <property type="entry name" value="ATP-citrate synthase beta chain protein"/>
    <property type="match status" value="1"/>
</dbReference>
<keyword evidence="14" id="KW-1185">Reference proteome</keyword>
<dbReference type="EC" id="2.3.3.8" evidence="3"/>
<accession>A0A6A6KJT7</accession>
<protein>
    <recommendedName>
        <fullName evidence="3">ATP citrate synthase</fullName>
        <ecNumber evidence="3">2.3.3.8</ecNumber>
    </recommendedName>
</protein>
<keyword evidence="8" id="KW-0547">Nucleotide-binding</keyword>
<evidence type="ECO:0000256" key="11">
    <source>
        <dbReference type="ARBA" id="ARBA00023098"/>
    </source>
</evidence>
<evidence type="ECO:0000256" key="8">
    <source>
        <dbReference type="ARBA" id="ARBA00022741"/>
    </source>
</evidence>
<keyword evidence="7" id="KW-0479">Metal-binding</keyword>
<dbReference type="InterPro" id="IPR036291">
    <property type="entry name" value="NAD(P)-bd_dom_sf"/>
</dbReference>
<evidence type="ECO:0000256" key="9">
    <source>
        <dbReference type="ARBA" id="ARBA00022840"/>
    </source>
</evidence>
<comment type="subunit">
    <text evidence="2">Heterooctamer of 4 alpha and 4 beta chains.</text>
</comment>
<evidence type="ECO:0000256" key="5">
    <source>
        <dbReference type="ARBA" id="ARBA00022516"/>
    </source>
</evidence>
<dbReference type="InterPro" id="IPR016102">
    <property type="entry name" value="Succinyl-CoA_synth-like"/>
</dbReference>
<evidence type="ECO:0000256" key="7">
    <source>
        <dbReference type="ARBA" id="ARBA00022723"/>
    </source>
</evidence>
<dbReference type="GO" id="GO:0005524">
    <property type="term" value="F:ATP binding"/>
    <property type="evidence" value="ECO:0007669"/>
    <property type="project" value="UniProtKB-KW"/>
</dbReference>
<keyword evidence="6" id="KW-0808">Transferase</keyword>
<proteinExistence type="predicted"/>
<dbReference type="Gene3D" id="3.40.50.720">
    <property type="entry name" value="NAD(P)-binding Rossmann-like Domain"/>
    <property type="match status" value="1"/>
</dbReference>
<dbReference type="GO" id="GO:0003878">
    <property type="term" value="F:ATP citrate synthase activity"/>
    <property type="evidence" value="ECO:0007669"/>
    <property type="project" value="UniProtKB-EC"/>
</dbReference>
<evidence type="ECO:0000313" key="14">
    <source>
        <dbReference type="Proteomes" id="UP000467840"/>
    </source>
</evidence>
<dbReference type="Proteomes" id="UP000467840">
    <property type="component" value="Chromosome 8"/>
</dbReference>
<evidence type="ECO:0000256" key="3">
    <source>
        <dbReference type="ARBA" id="ARBA00012639"/>
    </source>
</evidence>
<evidence type="ECO:0000256" key="10">
    <source>
        <dbReference type="ARBA" id="ARBA00022842"/>
    </source>
</evidence>